<organism evidence="1 2">
    <name type="scientific">Triparma columacea</name>
    <dbReference type="NCBI Taxonomy" id="722753"/>
    <lineage>
        <taxon>Eukaryota</taxon>
        <taxon>Sar</taxon>
        <taxon>Stramenopiles</taxon>
        <taxon>Ochrophyta</taxon>
        <taxon>Bolidophyceae</taxon>
        <taxon>Parmales</taxon>
        <taxon>Triparmaceae</taxon>
        <taxon>Triparma</taxon>
    </lineage>
</organism>
<sequence length="310" mass="34526">MFVNDTSSTSIMTKRVKIILALVALCACAFLLMTIDNRLVNDVTMISTDLRGRMCPWSPENDQECMDLIQPLLTACTDRRTLFLGDSTVGRLWGQLPGRAPSADIRTERCNWLQSFGINKSKVWSAPPSDAGPVGHGLEHHWCTDCQGCNSFYYTRQRGTSGTNSYIAVEFAKDVEMQSVLGNTTQETLVRFLKAHLNHDVCVVNSGIHDQAILNLTTSQYVANVNAYLKGLHTVCSHLVWIDTTAPATDNYHQKLNKTLVWNRAVNGMILKDFHDVYIVGVGGASVHWPHVDNVHLDAAWYSALAKLFQ</sequence>
<dbReference type="EMBL" id="BRYA01000397">
    <property type="protein sequence ID" value="GMI48428.1"/>
    <property type="molecule type" value="Genomic_DNA"/>
</dbReference>
<gene>
    <name evidence="1" type="ORF">TrCOL_g11240</name>
</gene>
<reference evidence="2" key="1">
    <citation type="journal article" date="2023" name="Commun. Biol.">
        <title>Genome analysis of Parmales, the sister group of diatoms, reveals the evolutionary specialization of diatoms from phago-mixotrophs to photoautotrophs.</title>
        <authorList>
            <person name="Ban H."/>
            <person name="Sato S."/>
            <person name="Yoshikawa S."/>
            <person name="Yamada K."/>
            <person name="Nakamura Y."/>
            <person name="Ichinomiya M."/>
            <person name="Sato N."/>
            <person name="Blanc-Mathieu R."/>
            <person name="Endo H."/>
            <person name="Kuwata A."/>
            <person name="Ogata H."/>
        </authorList>
    </citation>
    <scope>NUCLEOTIDE SEQUENCE [LARGE SCALE GENOMIC DNA]</scope>
</reference>
<dbReference type="InterPro" id="IPR036514">
    <property type="entry name" value="SGNH_hydro_sf"/>
</dbReference>
<dbReference type="AlphaFoldDB" id="A0A9W7GPQ9"/>
<accession>A0A9W7GPQ9</accession>
<dbReference type="Proteomes" id="UP001165065">
    <property type="component" value="Unassembled WGS sequence"/>
</dbReference>
<dbReference type="OrthoDB" id="6090442at2759"/>
<protein>
    <submittedName>
        <fullName evidence="1">Uncharacterized protein</fullName>
    </submittedName>
</protein>
<proteinExistence type="predicted"/>
<name>A0A9W7GPQ9_9STRA</name>
<dbReference type="SUPFAM" id="SSF52266">
    <property type="entry name" value="SGNH hydrolase"/>
    <property type="match status" value="1"/>
</dbReference>
<dbReference type="Gene3D" id="3.40.50.1110">
    <property type="entry name" value="SGNH hydrolase"/>
    <property type="match status" value="1"/>
</dbReference>
<evidence type="ECO:0000313" key="1">
    <source>
        <dbReference type="EMBL" id="GMI48428.1"/>
    </source>
</evidence>
<keyword evidence="2" id="KW-1185">Reference proteome</keyword>
<comment type="caution">
    <text evidence="1">The sequence shown here is derived from an EMBL/GenBank/DDBJ whole genome shotgun (WGS) entry which is preliminary data.</text>
</comment>
<evidence type="ECO:0000313" key="2">
    <source>
        <dbReference type="Proteomes" id="UP001165065"/>
    </source>
</evidence>